<proteinExistence type="predicted"/>
<feature type="coiled-coil region" evidence="4">
    <location>
        <begin position="344"/>
        <end position="406"/>
    </location>
</feature>
<evidence type="ECO:0000256" key="3">
    <source>
        <dbReference type="PROSITE-ProRule" id="PRU00175"/>
    </source>
</evidence>
<dbReference type="STRING" id="6216.A0A158QFC9"/>
<dbReference type="SMART" id="SM00184">
    <property type="entry name" value="RING"/>
    <property type="match status" value="1"/>
</dbReference>
<keyword evidence="1 3" id="KW-0863">Zinc-finger</keyword>
<accession>A0A158QFC9</accession>
<feature type="region of interest" description="Disordered" evidence="5">
    <location>
        <begin position="160"/>
        <end position="195"/>
    </location>
</feature>
<sequence length="802" mass="91099">MDAPKYTVSLFDECPSSCTNRCAEKAALKAGYEVANAEYVDYLKQMIKSLLDNQVNLSAALDETREACAQLNLQKSELEASNTQEVQVLQAELSMCRQGEAEITLAYEDLRSRVEAIDSIIGQMGMVKMIHLTQLQIPWLDVLFNSDEPLPSRLKALKFEPEEADTNPQLSQTSSTLHSVSYDENDGDIDEDEEEDIDAVRSEIIPPNHHGVPLSAWRRASQPVRRTGSASPLSDSGCTSESHDEISLTSLNSVHSSPHLAILRGRLEAQQQQHQIQTQNGVRMRRAPKDAPIKRSATSFGSGWKLGKITESLRMSISKFADKSEWKMEALAAKQREARALVLLNETQAEVRKIESRCKGLTRRQNEQELRMSEKEKEIERLMDQERELRRELRNWQQRVFQLEAETQEIRHTYQIADLDMKSRLLEASIQAADPTARVKPDVQNPISLFSEDLLRLKINRDESDNIVTTPSTPKISVSVRSTLDELHLPPKFTKPSLRGRPRFASTINLSRFPSASPSQQKMNEDTSEDSEDFRFWLKVCTVLTVIFYTFCGVTVFLLRRIIGDVLSEALNKVPRRPQPEKVVPFSNPVAITNLTHRSDDKCLDLTLSLTKNVQMFVLRSVPLSTFHEIMVAPTTKFHQFVVDRASESFPVTTSSISVKTNDDQVPFNMYRTSYDLVLVFFDESDLECVSDEEKVIFSFHMVHVKQYEEERRPTQHLFSYCKTSLDRLICLRKIFAFENSNSGASPNRPECSVCLSEVVDVIFVPCRHSPMCQICLSGFLDNTRCLHCPICRVAIAEIKLL</sequence>
<dbReference type="Gene3D" id="3.30.40.10">
    <property type="entry name" value="Zinc/RING finger domain, C3HC4 (zinc finger)"/>
    <property type="match status" value="1"/>
</dbReference>
<evidence type="ECO:0000259" key="6">
    <source>
        <dbReference type="PROSITE" id="PS50089"/>
    </source>
</evidence>
<evidence type="ECO:0000256" key="5">
    <source>
        <dbReference type="SAM" id="MobiDB-lite"/>
    </source>
</evidence>
<keyword evidence="2" id="KW-0862">Zinc</keyword>
<dbReference type="Pfam" id="PF13920">
    <property type="entry name" value="zf-C3HC4_3"/>
    <property type="match status" value="1"/>
</dbReference>
<feature type="region of interest" description="Disordered" evidence="5">
    <location>
        <begin position="211"/>
        <end position="244"/>
    </location>
</feature>
<reference evidence="9" key="1">
    <citation type="submission" date="2016-04" db="UniProtKB">
        <authorList>
            <consortium name="WormBaseParasite"/>
        </authorList>
    </citation>
    <scope>IDENTIFICATION</scope>
</reference>
<gene>
    <name evidence="7" type="ORF">HDID_LOCUS8654</name>
</gene>
<dbReference type="PROSITE" id="PS50089">
    <property type="entry name" value="ZF_RING_2"/>
    <property type="match status" value="1"/>
</dbReference>
<feature type="domain" description="RING-type" evidence="6">
    <location>
        <begin position="752"/>
        <end position="793"/>
    </location>
</feature>
<name>A0A158QFC9_HYMDI</name>
<dbReference type="GO" id="GO:0008270">
    <property type="term" value="F:zinc ion binding"/>
    <property type="evidence" value="ECO:0007669"/>
    <property type="project" value="UniProtKB-KW"/>
</dbReference>
<dbReference type="OrthoDB" id="6255225at2759"/>
<evidence type="ECO:0000256" key="1">
    <source>
        <dbReference type="ARBA" id="ARBA00022771"/>
    </source>
</evidence>
<protein>
    <submittedName>
        <fullName evidence="9">RING-type domain-containing protein</fullName>
    </submittedName>
</protein>
<evidence type="ECO:0000313" key="9">
    <source>
        <dbReference type="WBParaSite" id="HDID_0000865601-mRNA-1"/>
    </source>
</evidence>
<feature type="compositionally biased region" description="Acidic residues" evidence="5">
    <location>
        <begin position="183"/>
        <end position="195"/>
    </location>
</feature>
<organism evidence="9">
    <name type="scientific">Hymenolepis diminuta</name>
    <name type="common">Rat tapeworm</name>
    <dbReference type="NCBI Taxonomy" id="6216"/>
    <lineage>
        <taxon>Eukaryota</taxon>
        <taxon>Metazoa</taxon>
        <taxon>Spiralia</taxon>
        <taxon>Lophotrochozoa</taxon>
        <taxon>Platyhelminthes</taxon>
        <taxon>Cestoda</taxon>
        <taxon>Eucestoda</taxon>
        <taxon>Cyclophyllidea</taxon>
        <taxon>Hymenolepididae</taxon>
        <taxon>Hymenolepis</taxon>
    </lineage>
</organism>
<dbReference type="InterPro" id="IPR013083">
    <property type="entry name" value="Znf_RING/FYVE/PHD"/>
</dbReference>
<keyword evidence="4" id="KW-0175">Coiled coil</keyword>
<dbReference type="WBParaSite" id="HDID_0000865601-mRNA-1">
    <property type="protein sequence ID" value="HDID_0000865601-mRNA-1"/>
    <property type="gene ID" value="HDID_0000865601"/>
</dbReference>
<feature type="compositionally biased region" description="Polar residues" evidence="5">
    <location>
        <begin position="228"/>
        <end position="240"/>
    </location>
</feature>
<keyword evidence="1 3" id="KW-0479">Metal-binding</keyword>
<evidence type="ECO:0000313" key="7">
    <source>
        <dbReference type="EMBL" id="VDL60972.1"/>
    </source>
</evidence>
<feature type="region of interest" description="Disordered" evidence="5">
    <location>
        <begin position="275"/>
        <end position="298"/>
    </location>
</feature>
<dbReference type="SUPFAM" id="SSF57850">
    <property type="entry name" value="RING/U-box"/>
    <property type="match status" value="1"/>
</dbReference>
<dbReference type="EMBL" id="UYSG01011117">
    <property type="protein sequence ID" value="VDL60972.1"/>
    <property type="molecule type" value="Genomic_DNA"/>
</dbReference>
<evidence type="ECO:0000256" key="2">
    <source>
        <dbReference type="ARBA" id="ARBA00022833"/>
    </source>
</evidence>
<feature type="compositionally biased region" description="Polar residues" evidence="5">
    <location>
        <begin position="166"/>
        <end position="179"/>
    </location>
</feature>
<dbReference type="AlphaFoldDB" id="A0A158QFC9"/>
<evidence type="ECO:0000313" key="8">
    <source>
        <dbReference type="Proteomes" id="UP000274504"/>
    </source>
</evidence>
<evidence type="ECO:0000256" key="4">
    <source>
        <dbReference type="SAM" id="Coils"/>
    </source>
</evidence>
<dbReference type="CDD" id="cd16649">
    <property type="entry name" value="mRING-HC-C3HC5_CGRF1-like"/>
    <property type="match status" value="1"/>
</dbReference>
<dbReference type="InterPro" id="IPR001841">
    <property type="entry name" value="Znf_RING"/>
</dbReference>
<dbReference type="Proteomes" id="UP000274504">
    <property type="component" value="Unassembled WGS sequence"/>
</dbReference>
<reference evidence="7 8" key="2">
    <citation type="submission" date="2018-11" db="EMBL/GenBank/DDBJ databases">
        <authorList>
            <consortium name="Pathogen Informatics"/>
        </authorList>
    </citation>
    <scope>NUCLEOTIDE SEQUENCE [LARGE SCALE GENOMIC DNA]</scope>
</reference>